<accession>A0A951Q948</accession>
<dbReference type="AlphaFoldDB" id="A0A951Q948"/>
<reference evidence="1" key="2">
    <citation type="journal article" date="2022" name="Microbiol. Resour. Announc.">
        <title>Metagenome Sequencing to Explore Phylogenomics of Terrestrial Cyanobacteria.</title>
        <authorList>
            <person name="Ward R.D."/>
            <person name="Stajich J.E."/>
            <person name="Johansen J.R."/>
            <person name="Huntemann M."/>
            <person name="Clum A."/>
            <person name="Foster B."/>
            <person name="Foster B."/>
            <person name="Roux S."/>
            <person name="Palaniappan K."/>
            <person name="Varghese N."/>
            <person name="Mukherjee S."/>
            <person name="Reddy T.B.K."/>
            <person name="Daum C."/>
            <person name="Copeland A."/>
            <person name="Chen I.A."/>
            <person name="Ivanova N.N."/>
            <person name="Kyrpides N.C."/>
            <person name="Shapiro N."/>
            <person name="Eloe-Fadrosh E.A."/>
            <person name="Pietrasiak N."/>
        </authorList>
    </citation>
    <scope>NUCLEOTIDE SEQUENCE</scope>
    <source>
        <strain evidence="1">UHER 2000/2452</strain>
    </source>
</reference>
<gene>
    <name evidence="1" type="ORF">KME15_07165</name>
</gene>
<proteinExistence type="predicted"/>
<evidence type="ECO:0000313" key="1">
    <source>
        <dbReference type="EMBL" id="MBW4658436.1"/>
    </source>
</evidence>
<sequence>MNLPPQLTQLILSFYREEPSQLQKLQILRACKLSRRWRVFQIHCATREIAEALAEAIDLLRQPIAQLRLAQQIKITVNGNAFATFAVNPATSKSRASIHKS</sequence>
<reference evidence="1" key="1">
    <citation type="submission" date="2021-05" db="EMBL/GenBank/DDBJ databases">
        <authorList>
            <person name="Pietrasiak N."/>
            <person name="Ward R."/>
            <person name="Stajich J.E."/>
            <person name="Kurbessoian T."/>
        </authorList>
    </citation>
    <scope>NUCLEOTIDE SEQUENCE</scope>
    <source>
        <strain evidence="1">UHER 2000/2452</strain>
    </source>
</reference>
<organism evidence="1 2">
    <name type="scientific">Drouetiella hepatica Uher 2000/2452</name>
    <dbReference type="NCBI Taxonomy" id="904376"/>
    <lineage>
        <taxon>Bacteria</taxon>
        <taxon>Bacillati</taxon>
        <taxon>Cyanobacteriota</taxon>
        <taxon>Cyanophyceae</taxon>
        <taxon>Oculatellales</taxon>
        <taxon>Oculatellaceae</taxon>
        <taxon>Drouetiella</taxon>
    </lineage>
</organism>
<evidence type="ECO:0000313" key="2">
    <source>
        <dbReference type="Proteomes" id="UP000757435"/>
    </source>
</evidence>
<protein>
    <submittedName>
        <fullName evidence="1">Uncharacterized protein</fullName>
    </submittedName>
</protein>
<comment type="caution">
    <text evidence="1">The sequence shown here is derived from an EMBL/GenBank/DDBJ whole genome shotgun (WGS) entry which is preliminary data.</text>
</comment>
<dbReference type="EMBL" id="JAHHHD010000005">
    <property type="protein sequence ID" value="MBW4658436.1"/>
    <property type="molecule type" value="Genomic_DNA"/>
</dbReference>
<name>A0A951Q948_9CYAN</name>
<dbReference type="Proteomes" id="UP000757435">
    <property type="component" value="Unassembled WGS sequence"/>
</dbReference>